<keyword evidence="2" id="KW-1185">Reference proteome</keyword>
<dbReference type="Proteomes" id="UP001162131">
    <property type="component" value="Unassembled WGS sequence"/>
</dbReference>
<gene>
    <name evidence="1" type="ORF">BSTOLATCC_MIC28781</name>
</gene>
<comment type="caution">
    <text evidence="1">The sequence shown here is derived from an EMBL/GenBank/DDBJ whole genome shotgun (WGS) entry which is preliminary data.</text>
</comment>
<accession>A0AAU9J5I6</accession>
<protein>
    <submittedName>
        <fullName evidence="1">Uncharacterized protein</fullName>
    </submittedName>
</protein>
<proteinExistence type="predicted"/>
<sequence length="90" mass="10097">MILSIYPYKHFPHIMALFGPKVRKSYPVNSERSCIVRGDFASAVVSSVLNSWTAGVEAKMEAWCNGWWHGDSTWWCRAKISMACIGGASR</sequence>
<dbReference type="EMBL" id="CAJZBQ010000028">
    <property type="protein sequence ID" value="CAG9321501.1"/>
    <property type="molecule type" value="Genomic_DNA"/>
</dbReference>
<organism evidence="1 2">
    <name type="scientific">Blepharisma stoltei</name>
    <dbReference type="NCBI Taxonomy" id="1481888"/>
    <lineage>
        <taxon>Eukaryota</taxon>
        <taxon>Sar</taxon>
        <taxon>Alveolata</taxon>
        <taxon>Ciliophora</taxon>
        <taxon>Postciliodesmatophora</taxon>
        <taxon>Heterotrichea</taxon>
        <taxon>Heterotrichida</taxon>
        <taxon>Blepharismidae</taxon>
        <taxon>Blepharisma</taxon>
    </lineage>
</organism>
<name>A0AAU9J5I6_9CILI</name>
<reference evidence="1" key="1">
    <citation type="submission" date="2021-09" db="EMBL/GenBank/DDBJ databases">
        <authorList>
            <consortium name="AG Swart"/>
            <person name="Singh M."/>
            <person name="Singh A."/>
            <person name="Seah K."/>
            <person name="Emmerich C."/>
        </authorList>
    </citation>
    <scope>NUCLEOTIDE SEQUENCE</scope>
    <source>
        <strain evidence="1">ATCC30299</strain>
    </source>
</reference>
<dbReference type="AlphaFoldDB" id="A0AAU9J5I6"/>
<evidence type="ECO:0000313" key="1">
    <source>
        <dbReference type="EMBL" id="CAG9321501.1"/>
    </source>
</evidence>
<evidence type="ECO:0000313" key="2">
    <source>
        <dbReference type="Proteomes" id="UP001162131"/>
    </source>
</evidence>